<dbReference type="PANTHER" id="PTHR48098:SF1">
    <property type="entry name" value="DIACYLGLYCEROL ACYLTRANSFERASE_MYCOLYLTRANSFERASE AG85A"/>
    <property type="match status" value="1"/>
</dbReference>
<dbReference type="SUPFAM" id="SSF81296">
    <property type="entry name" value="E set domains"/>
    <property type="match status" value="1"/>
</dbReference>
<dbReference type="GO" id="GO:0031176">
    <property type="term" value="F:endo-1,4-beta-xylanase activity"/>
    <property type="evidence" value="ECO:0007669"/>
    <property type="project" value="UniProtKB-EC"/>
</dbReference>
<evidence type="ECO:0000313" key="4">
    <source>
        <dbReference type="Proteomes" id="UP000003160"/>
    </source>
</evidence>
<dbReference type="eggNOG" id="COG0627">
    <property type="taxonomic scope" value="Bacteria"/>
</dbReference>
<keyword evidence="3" id="KW-0378">Hydrolase</keyword>
<organism evidence="3 4">
    <name type="scientific">Hallella bergensis DSM 17361</name>
    <dbReference type="NCBI Taxonomy" id="585502"/>
    <lineage>
        <taxon>Bacteria</taxon>
        <taxon>Pseudomonadati</taxon>
        <taxon>Bacteroidota</taxon>
        <taxon>Bacteroidia</taxon>
        <taxon>Bacteroidales</taxon>
        <taxon>Prevotellaceae</taxon>
        <taxon>Hallella</taxon>
    </lineage>
</organism>
<feature type="chain" id="PRO_5003025133" evidence="1">
    <location>
        <begin position="24"/>
        <end position="371"/>
    </location>
</feature>
<reference evidence="3 4" key="1">
    <citation type="submission" date="2009-10" db="EMBL/GenBank/DDBJ databases">
        <authorList>
            <person name="Qin X."/>
            <person name="Bachman B."/>
            <person name="Battles P."/>
            <person name="Bell A."/>
            <person name="Bess C."/>
            <person name="Bickham C."/>
            <person name="Chaboub L."/>
            <person name="Chen D."/>
            <person name="Coyle M."/>
            <person name="Deiros D.R."/>
            <person name="Dinh H."/>
            <person name="Forbes L."/>
            <person name="Fowler G."/>
            <person name="Francisco L."/>
            <person name="Fu Q."/>
            <person name="Gubbala S."/>
            <person name="Hale W."/>
            <person name="Han Y."/>
            <person name="Hemphill L."/>
            <person name="Highlander S.K."/>
            <person name="Hirani K."/>
            <person name="Hogues M."/>
            <person name="Jackson L."/>
            <person name="Jakkamsetti A."/>
            <person name="Javaid M."/>
            <person name="Jiang H."/>
            <person name="Korchina V."/>
            <person name="Kovar C."/>
            <person name="Lara F."/>
            <person name="Lee S."/>
            <person name="Mata R."/>
            <person name="Mathew T."/>
            <person name="Moen C."/>
            <person name="Morales K."/>
            <person name="Munidasa M."/>
            <person name="Nazareth L."/>
            <person name="Ngo R."/>
            <person name="Nguyen L."/>
            <person name="Okwuonu G."/>
            <person name="Ongeri F."/>
            <person name="Patil S."/>
            <person name="Petrosino J."/>
            <person name="Pham C."/>
            <person name="Pham P."/>
            <person name="Pu L.-L."/>
            <person name="Puazo M."/>
            <person name="Raj R."/>
            <person name="Reid J."/>
            <person name="Rouhana J."/>
            <person name="Saada N."/>
            <person name="Shang Y."/>
            <person name="Simmons D."/>
            <person name="Thornton R."/>
            <person name="Warren J."/>
            <person name="Weissenberger G."/>
            <person name="Zhang J."/>
            <person name="Zhang L."/>
            <person name="Zhou C."/>
            <person name="Zhu D."/>
            <person name="Muzny D."/>
            <person name="Worley K."/>
            <person name="Gibbs R."/>
        </authorList>
    </citation>
    <scope>NUCLEOTIDE SEQUENCE [LARGE SCALE GENOMIC DNA]</scope>
    <source>
        <strain evidence="3 4">DSM 17361</strain>
    </source>
</reference>
<dbReference type="EC" id="3.2.1.8" evidence="3"/>
<dbReference type="InterPro" id="IPR014756">
    <property type="entry name" value="Ig_E-set"/>
</dbReference>
<gene>
    <name evidence="3" type="primary">yieL</name>
    <name evidence="3" type="ORF">HMPREF0645_0048</name>
</gene>
<dbReference type="InterPro" id="IPR050583">
    <property type="entry name" value="Mycobacterial_A85_antigen"/>
</dbReference>
<feature type="domain" description="Glycoside hydrolase family 13 N-terminal" evidence="2">
    <location>
        <begin position="43"/>
        <end position="100"/>
    </location>
</feature>
<dbReference type="Gene3D" id="2.60.40.10">
    <property type="entry name" value="Immunoglobulins"/>
    <property type="match status" value="1"/>
</dbReference>
<comment type="caution">
    <text evidence="3">The sequence shown here is derived from an EMBL/GenBank/DDBJ whole genome shotgun (WGS) entry which is preliminary data.</text>
</comment>
<dbReference type="Gene3D" id="3.40.50.1820">
    <property type="entry name" value="alpha/beta hydrolase"/>
    <property type="match status" value="1"/>
</dbReference>
<keyword evidence="1" id="KW-0732">Signal</keyword>
<dbReference type="HOGENOM" id="CLU_037618_2_1_10"/>
<dbReference type="GO" id="GO:0005975">
    <property type="term" value="P:carbohydrate metabolic process"/>
    <property type="evidence" value="ECO:0007669"/>
    <property type="project" value="InterPro"/>
</dbReference>
<dbReference type="Proteomes" id="UP000003160">
    <property type="component" value="Unassembled WGS sequence"/>
</dbReference>
<dbReference type="RefSeq" id="WP_007175252.1">
    <property type="nucleotide sequence ID" value="NZ_GG704784.1"/>
</dbReference>
<proteinExistence type="predicted"/>
<dbReference type="InterPro" id="IPR000801">
    <property type="entry name" value="Esterase-like"/>
</dbReference>
<accession>D1PSU1</accession>
<dbReference type="Pfam" id="PF00756">
    <property type="entry name" value="Esterase"/>
    <property type="match status" value="1"/>
</dbReference>
<sequence length="371" mass="41391">MMKNRSVAVALFATMAISGQAQSFNRVPTPNDTLQSVRQLTNGDVLFSIYAPQAKTVGITGDIMPWDRQPRVVKNDNGVWTITVSDVKAGAYRYAFLVDGVRVYDPKAPMAHETSAVASLPQNGSEFFQMKDVPHGAVAQRYYHSKATHSTRRLHVWTPAGYEKSDEALPVFYLIHGGGDTDNAWPTVGCAGHILDNLLAEGKIKPMVVVMPNGSIEGADLYAEVPLFEKDLMGSIIPFIESNYRVLTDKDHRALAGLSMGGLETLETFMAHPDMFAYINVMSSGWWQEQKQLFEQGDQRLKEIAPVLNKSVRHLLFTQGGPEDIAYKNGLAMLEVFKKHGVKYDFSEMPGGHTWHVWRHDLCNFAQKLFK</sequence>
<dbReference type="InterPro" id="IPR029058">
    <property type="entry name" value="AB_hydrolase_fold"/>
</dbReference>
<feature type="signal peptide" evidence="1">
    <location>
        <begin position="1"/>
        <end position="23"/>
    </location>
</feature>
<dbReference type="GO" id="GO:0016747">
    <property type="term" value="F:acyltransferase activity, transferring groups other than amino-acyl groups"/>
    <property type="evidence" value="ECO:0007669"/>
    <property type="project" value="TreeGrafter"/>
</dbReference>
<dbReference type="AlphaFoldDB" id="D1PSU1"/>
<name>D1PSU1_9BACT</name>
<keyword evidence="4" id="KW-1185">Reference proteome</keyword>
<evidence type="ECO:0000256" key="1">
    <source>
        <dbReference type="SAM" id="SignalP"/>
    </source>
</evidence>
<evidence type="ECO:0000313" key="3">
    <source>
        <dbReference type="EMBL" id="EFA45457.1"/>
    </source>
</evidence>
<dbReference type="Pfam" id="PF02922">
    <property type="entry name" value="CBM_48"/>
    <property type="match status" value="1"/>
</dbReference>
<dbReference type="InterPro" id="IPR013783">
    <property type="entry name" value="Ig-like_fold"/>
</dbReference>
<dbReference type="CDD" id="cd11294">
    <property type="entry name" value="E_set_Esterase_like_N"/>
    <property type="match status" value="1"/>
</dbReference>
<evidence type="ECO:0000259" key="2">
    <source>
        <dbReference type="Pfam" id="PF02922"/>
    </source>
</evidence>
<keyword evidence="3" id="KW-0326">Glycosidase</keyword>
<dbReference type="InterPro" id="IPR004193">
    <property type="entry name" value="Glyco_hydro_13_N"/>
</dbReference>
<dbReference type="SUPFAM" id="SSF53474">
    <property type="entry name" value="alpha/beta-Hydrolases"/>
    <property type="match status" value="1"/>
</dbReference>
<dbReference type="PANTHER" id="PTHR48098">
    <property type="entry name" value="ENTEROCHELIN ESTERASE-RELATED"/>
    <property type="match status" value="1"/>
</dbReference>
<dbReference type="ESTHER" id="9bact-d1psu1">
    <property type="family name" value="A85-Feruloyl-Esterase"/>
</dbReference>
<dbReference type="EMBL" id="ACKS01000009">
    <property type="protein sequence ID" value="EFA45457.1"/>
    <property type="molecule type" value="Genomic_DNA"/>
</dbReference>
<protein>
    <submittedName>
        <fullName evidence="3">Isoamylase N-terminal domain protein</fullName>
        <ecNumber evidence="3">3.2.1.8</ecNumber>
    </submittedName>
</protein>